<dbReference type="EMBL" id="MW853764">
    <property type="protein sequence ID" value="QWL15004.1"/>
    <property type="molecule type" value="Genomic_DNA"/>
</dbReference>
<evidence type="ECO:0000256" key="4">
    <source>
        <dbReference type="ARBA" id="ARBA00012944"/>
    </source>
</evidence>
<evidence type="ECO:0000256" key="9">
    <source>
        <dbReference type="ARBA" id="ARBA00022792"/>
    </source>
</evidence>
<organism evidence="20">
    <name type="scientific">Morphostenophanes sinicus</name>
    <dbReference type="NCBI Taxonomy" id="2823836"/>
    <lineage>
        <taxon>Eukaryota</taxon>
        <taxon>Metazoa</taxon>
        <taxon>Ecdysozoa</taxon>
        <taxon>Arthropoda</taxon>
        <taxon>Hexapoda</taxon>
        <taxon>Insecta</taxon>
        <taxon>Pterygota</taxon>
        <taxon>Neoptera</taxon>
        <taxon>Endopterygota</taxon>
        <taxon>Coleoptera</taxon>
        <taxon>Polyphaga</taxon>
        <taxon>Cucujiformia</taxon>
        <taxon>Tenebrionidae</taxon>
        <taxon>Stenochiinae</taxon>
        <taxon>Morphostenophanes</taxon>
    </lineage>
</organism>
<keyword evidence="11 18" id="KW-0249">Electron transport</keyword>
<keyword evidence="13 18" id="KW-0520">NAD</keyword>
<dbReference type="InterPro" id="IPR003917">
    <property type="entry name" value="NADH_UbQ_OxRdtase_chain2"/>
</dbReference>
<feature type="transmembrane region" description="Helical" evidence="18">
    <location>
        <begin position="237"/>
        <end position="257"/>
    </location>
</feature>
<keyword evidence="14 18" id="KW-0830">Ubiquinone</keyword>
<evidence type="ECO:0000259" key="19">
    <source>
        <dbReference type="Pfam" id="PF00361"/>
    </source>
</evidence>
<gene>
    <name evidence="20" type="primary">nad2</name>
</gene>
<evidence type="ECO:0000256" key="10">
    <source>
        <dbReference type="ARBA" id="ARBA00022967"/>
    </source>
</evidence>
<feature type="domain" description="NADH:quinone oxidoreductase/Mrp antiporter transmembrane" evidence="19">
    <location>
        <begin position="22"/>
        <end position="283"/>
    </location>
</feature>
<protein>
    <recommendedName>
        <fullName evidence="5 18">NADH-ubiquinone oxidoreductase chain 2</fullName>
        <ecNumber evidence="4 18">7.1.1.2</ecNumber>
    </recommendedName>
</protein>
<keyword evidence="16 18" id="KW-0472">Membrane</keyword>
<evidence type="ECO:0000256" key="13">
    <source>
        <dbReference type="ARBA" id="ARBA00023027"/>
    </source>
</evidence>
<evidence type="ECO:0000256" key="16">
    <source>
        <dbReference type="ARBA" id="ARBA00023136"/>
    </source>
</evidence>
<feature type="transmembrane region" description="Helical" evidence="18">
    <location>
        <begin position="20"/>
        <end position="44"/>
    </location>
</feature>
<dbReference type="EC" id="7.1.1.2" evidence="4 18"/>
<comment type="catalytic activity">
    <reaction evidence="17 18">
        <text>a ubiquinone + NADH + 5 H(+)(in) = a ubiquinol + NAD(+) + 4 H(+)(out)</text>
        <dbReference type="Rhea" id="RHEA:29091"/>
        <dbReference type="Rhea" id="RHEA-COMP:9565"/>
        <dbReference type="Rhea" id="RHEA-COMP:9566"/>
        <dbReference type="ChEBI" id="CHEBI:15378"/>
        <dbReference type="ChEBI" id="CHEBI:16389"/>
        <dbReference type="ChEBI" id="CHEBI:17976"/>
        <dbReference type="ChEBI" id="CHEBI:57540"/>
        <dbReference type="ChEBI" id="CHEBI:57945"/>
        <dbReference type="EC" id="7.1.1.2"/>
    </reaction>
</comment>
<proteinExistence type="inferred from homology"/>
<evidence type="ECO:0000256" key="15">
    <source>
        <dbReference type="ARBA" id="ARBA00023128"/>
    </source>
</evidence>
<evidence type="ECO:0000256" key="3">
    <source>
        <dbReference type="ARBA" id="ARBA00007012"/>
    </source>
</evidence>
<evidence type="ECO:0000256" key="7">
    <source>
        <dbReference type="ARBA" id="ARBA00022660"/>
    </source>
</evidence>
<evidence type="ECO:0000256" key="14">
    <source>
        <dbReference type="ARBA" id="ARBA00023075"/>
    </source>
</evidence>
<dbReference type="PRINTS" id="PR01436">
    <property type="entry name" value="NADHDHGNASE2"/>
</dbReference>
<evidence type="ECO:0000256" key="2">
    <source>
        <dbReference type="ARBA" id="ARBA00004448"/>
    </source>
</evidence>
<feature type="transmembrane region" description="Helical" evidence="18">
    <location>
        <begin position="144"/>
        <end position="166"/>
    </location>
</feature>
<geneLocation type="mitochondrion" evidence="20"/>
<evidence type="ECO:0000313" key="20">
    <source>
        <dbReference type="EMBL" id="QWL15004.1"/>
    </source>
</evidence>
<evidence type="ECO:0000256" key="1">
    <source>
        <dbReference type="ARBA" id="ARBA00003257"/>
    </source>
</evidence>
<comment type="function">
    <text evidence="18">Core subunit of the mitochondrial membrane respiratory chain NADH dehydrogenase (Complex I) which catalyzes electron transfer from NADH through the respiratory chain, using ubiquinone as an electron acceptor. Essential for the catalytic activity and assembly of complex I.</text>
</comment>
<feature type="transmembrane region" description="Helical" evidence="18">
    <location>
        <begin position="269"/>
        <end position="291"/>
    </location>
</feature>
<evidence type="ECO:0000256" key="11">
    <source>
        <dbReference type="ARBA" id="ARBA00022982"/>
    </source>
</evidence>
<dbReference type="GO" id="GO:0006120">
    <property type="term" value="P:mitochondrial electron transport, NADH to ubiquinone"/>
    <property type="evidence" value="ECO:0007669"/>
    <property type="project" value="InterPro"/>
</dbReference>
<dbReference type="GO" id="GO:0008137">
    <property type="term" value="F:NADH dehydrogenase (ubiquinone) activity"/>
    <property type="evidence" value="ECO:0007669"/>
    <property type="project" value="UniProtKB-EC"/>
</dbReference>
<dbReference type="InterPro" id="IPR001750">
    <property type="entry name" value="ND/Mrp_TM"/>
</dbReference>
<evidence type="ECO:0000256" key="8">
    <source>
        <dbReference type="ARBA" id="ARBA00022692"/>
    </source>
</evidence>
<comment type="similarity">
    <text evidence="3 18">Belongs to the complex I subunit 2 family.</text>
</comment>
<keyword evidence="15 18" id="KW-0496">Mitochondrion</keyword>
<name>A0A8F0HZ80_9CUCU</name>
<keyword evidence="7 18" id="KW-0679">Respiratory chain</keyword>
<keyword evidence="6" id="KW-0813">Transport</keyword>
<comment type="function">
    <text evidence="1">Core subunit of the mitochondrial membrane respiratory chain NADH dehydrogenase (Complex I) that is believed to belong to the minimal assembly required for catalysis. Complex I functions in the transfer of electrons from NADH to the respiratory chain. The immediate electron acceptor for the enzyme is believed to be ubiquinone.</text>
</comment>
<dbReference type="PANTHER" id="PTHR46552">
    <property type="entry name" value="NADH-UBIQUINONE OXIDOREDUCTASE CHAIN 2"/>
    <property type="match status" value="1"/>
</dbReference>
<evidence type="ECO:0000256" key="6">
    <source>
        <dbReference type="ARBA" id="ARBA00022448"/>
    </source>
</evidence>
<evidence type="ECO:0000256" key="5">
    <source>
        <dbReference type="ARBA" id="ARBA00021008"/>
    </source>
</evidence>
<dbReference type="AlphaFoldDB" id="A0A8F0HZ80"/>
<dbReference type="GO" id="GO:0005743">
    <property type="term" value="C:mitochondrial inner membrane"/>
    <property type="evidence" value="ECO:0007669"/>
    <property type="project" value="UniProtKB-SubCell"/>
</dbReference>
<sequence>MKMHKIMFTMTMLMGTLMTISAYSWLTMWMGLEINLISIIPIMMQKKNLFSSEASMKYFITQAMASTVLLAAVILLLMENEFIYPQMNLPLNLMMNSALLTKAGAAPFHFWLPEVIEGLSWMNALILLTWQKIAPMIMLMTNLISNYLLTASIVISLLTSTIGAFNQVSLRKIMALSSINHMAWMMATMMISLSTWTAYFLVYSVINLNIMLTFKATKTFYTSQMSNFSNKNKMTKIALMMNFMSLGGLPPFIGFMPKWLVINWATKNSLIMLILIMVVTTLIMLFVYIRMMLPSLVMATTEPKLNSEISDSWMYAMNTLNISSLLLCTLISNSY</sequence>
<dbReference type="InterPro" id="IPR050175">
    <property type="entry name" value="Complex_I_Subunit_2"/>
</dbReference>
<evidence type="ECO:0000256" key="12">
    <source>
        <dbReference type="ARBA" id="ARBA00022989"/>
    </source>
</evidence>
<feature type="transmembrane region" description="Helical" evidence="18">
    <location>
        <begin position="56"/>
        <end position="77"/>
    </location>
</feature>
<comment type="subcellular location">
    <subcellularLocation>
        <location evidence="2 18">Mitochondrion inner membrane</location>
        <topology evidence="2 18">Multi-pass membrane protein</topology>
    </subcellularLocation>
</comment>
<keyword evidence="10 18" id="KW-1278">Translocase</keyword>
<evidence type="ECO:0000256" key="18">
    <source>
        <dbReference type="RuleBase" id="RU003403"/>
    </source>
</evidence>
<keyword evidence="12 18" id="KW-1133">Transmembrane helix</keyword>
<keyword evidence="8 18" id="KW-0812">Transmembrane</keyword>
<accession>A0A8F0HZ80</accession>
<keyword evidence="9 18" id="KW-0999">Mitochondrion inner membrane</keyword>
<dbReference type="Pfam" id="PF00361">
    <property type="entry name" value="Proton_antipo_M"/>
    <property type="match status" value="1"/>
</dbReference>
<reference evidence="20" key="1">
    <citation type="journal article" date="2021" name="Mitochondrial DNA Part B Resour">
        <title>Complete mitochondrial genome of Morphostenophanes sinicus (Zhou, 2020) (Insecta: Coleoptera: Tenebrionidae).</title>
        <authorList>
            <person name="Bai Y."/>
            <person name="Gao X."/>
            <person name="Yu Y."/>
            <person name="Long X."/>
            <person name="Zeng X."/>
            <person name="Wei D."/>
            <person name="Ye L."/>
        </authorList>
    </citation>
    <scope>NUCLEOTIDE SEQUENCE</scope>
</reference>
<dbReference type="PANTHER" id="PTHR46552:SF1">
    <property type="entry name" value="NADH-UBIQUINONE OXIDOREDUCTASE CHAIN 2"/>
    <property type="match status" value="1"/>
</dbReference>
<evidence type="ECO:0000256" key="17">
    <source>
        <dbReference type="ARBA" id="ARBA00049551"/>
    </source>
</evidence>